<dbReference type="InterPro" id="IPR058669">
    <property type="entry name" value="TPR_IPO7/11-like"/>
</dbReference>
<dbReference type="GO" id="GO:0006606">
    <property type="term" value="P:protein import into nucleus"/>
    <property type="evidence" value="ECO:0007669"/>
    <property type="project" value="TreeGrafter"/>
</dbReference>
<dbReference type="OrthoDB" id="361693at2759"/>
<dbReference type="SMART" id="SM00913">
    <property type="entry name" value="IBN_N"/>
    <property type="match status" value="1"/>
</dbReference>
<name>A0A136J2F6_9PEZI</name>
<dbReference type="Proteomes" id="UP000070501">
    <property type="component" value="Unassembled WGS sequence"/>
</dbReference>
<dbReference type="Pfam" id="PF03810">
    <property type="entry name" value="IBN_N"/>
    <property type="match status" value="1"/>
</dbReference>
<feature type="domain" description="Importin N-terminal" evidence="5">
    <location>
        <begin position="37"/>
        <end position="110"/>
    </location>
</feature>
<evidence type="ECO:0000256" key="2">
    <source>
        <dbReference type="ARBA" id="ARBA00007991"/>
    </source>
</evidence>
<evidence type="ECO:0000313" key="7">
    <source>
        <dbReference type="Proteomes" id="UP000070501"/>
    </source>
</evidence>
<accession>A0A136J2F6</accession>
<comment type="subcellular location">
    <subcellularLocation>
        <location evidence="1">Nucleus</location>
    </subcellularLocation>
</comment>
<dbReference type="Pfam" id="PF25758">
    <property type="entry name" value="TPR_IPO11"/>
    <property type="match status" value="1"/>
</dbReference>
<evidence type="ECO:0000313" key="6">
    <source>
        <dbReference type="EMBL" id="KXJ91418.1"/>
    </source>
</evidence>
<comment type="similarity">
    <text evidence="2">Belongs to the importin beta family.</text>
</comment>
<reference evidence="7" key="1">
    <citation type="submission" date="2016-02" db="EMBL/GenBank/DDBJ databases">
        <title>Draft genome sequence of Microdochium bolleyi, a fungal endophyte of beachgrass.</title>
        <authorList>
            <consortium name="DOE Joint Genome Institute"/>
            <person name="David A.S."/>
            <person name="May G."/>
            <person name="Haridas S."/>
            <person name="Lim J."/>
            <person name="Wang M."/>
            <person name="Labutti K."/>
            <person name="Lipzen A."/>
            <person name="Barry K."/>
            <person name="Grigoriev I.V."/>
        </authorList>
    </citation>
    <scope>NUCLEOTIDE SEQUENCE [LARGE SCALE GENOMIC DNA]</scope>
    <source>
        <strain evidence="7">J235TASD1</strain>
    </source>
</reference>
<dbReference type="PROSITE" id="PS50166">
    <property type="entry name" value="IMPORTIN_B_NT"/>
    <property type="match status" value="1"/>
</dbReference>
<organism evidence="6 7">
    <name type="scientific">Microdochium bolleyi</name>
    <dbReference type="NCBI Taxonomy" id="196109"/>
    <lineage>
        <taxon>Eukaryota</taxon>
        <taxon>Fungi</taxon>
        <taxon>Dikarya</taxon>
        <taxon>Ascomycota</taxon>
        <taxon>Pezizomycotina</taxon>
        <taxon>Sordariomycetes</taxon>
        <taxon>Xylariomycetidae</taxon>
        <taxon>Xylariales</taxon>
        <taxon>Microdochiaceae</taxon>
        <taxon>Microdochium</taxon>
    </lineage>
</organism>
<dbReference type="GO" id="GO:0005635">
    <property type="term" value="C:nuclear envelope"/>
    <property type="evidence" value="ECO:0007669"/>
    <property type="project" value="TreeGrafter"/>
</dbReference>
<dbReference type="GO" id="GO:0005829">
    <property type="term" value="C:cytosol"/>
    <property type="evidence" value="ECO:0007669"/>
    <property type="project" value="TreeGrafter"/>
</dbReference>
<dbReference type="PANTHER" id="PTHR10997:SF7">
    <property type="entry name" value="IMPORTIN-11"/>
    <property type="match status" value="1"/>
</dbReference>
<evidence type="ECO:0000256" key="1">
    <source>
        <dbReference type="ARBA" id="ARBA00004123"/>
    </source>
</evidence>
<keyword evidence="4" id="KW-0539">Nucleus</keyword>
<gene>
    <name evidence="6" type="ORF">Micbo1qcDRAFT_134811</name>
</gene>
<keyword evidence="7" id="KW-1185">Reference proteome</keyword>
<evidence type="ECO:0000256" key="3">
    <source>
        <dbReference type="ARBA" id="ARBA00022448"/>
    </source>
</evidence>
<dbReference type="FunCoup" id="A0A136J2F6">
    <property type="interactions" value="1018"/>
</dbReference>
<evidence type="ECO:0000256" key="4">
    <source>
        <dbReference type="ARBA" id="ARBA00023242"/>
    </source>
</evidence>
<dbReference type="EMBL" id="KQ964250">
    <property type="protein sequence ID" value="KXJ91418.1"/>
    <property type="molecule type" value="Genomic_DNA"/>
</dbReference>
<dbReference type="Gene3D" id="1.25.10.10">
    <property type="entry name" value="Leucine-rich Repeat Variant"/>
    <property type="match status" value="1"/>
</dbReference>
<dbReference type="GO" id="GO:0031267">
    <property type="term" value="F:small GTPase binding"/>
    <property type="evidence" value="ECO:0007669"/>
    <property type="project" value="InterPro"/>
</dbReference>
<dbReference type="FunFam" id="1.25.10.10:FF:000362">
    <property type="entry name" value="Importin 11, putative"/>
    <property type="match status" value="1"/>
</dbReference>
<dbReference type="InParanoid" id="A0A136J2F6"/>
<evidence type="ECO:0000259" key="5">
    <source>
        <dbReference type="PROSITE" id="PS50166"/>
    </source>
</evidence>
<dbReference type="InterPro" id="IPR001494">
    <property type="entry name" value="Importin-beta_N"/>
</dbReference>
<dbReference type="PANTHER" id="PTHR10997">
    <property type="entry name" value="IMPORTIN-7, 8, 11"/>
    <property type="match status" value="1"/>
</dbReference>
<sequence length="1043" mass="117542">MSFAIEVPGEASPLSLHELFRVLQAASSYDNSQRQSAGQQLSAWESTADYYPGLQAVFLDKTLPSEVRLLAIIQLKNGIDKYWRQHTTKNGIPAAEKHAIRSNLYEGTIGEADKKLALHNALVVAKVVRIDFPTDWPDALSRLIEILRSSKDADQLRLTGALTILLRVVKELGTARLRKSQTALQSVTPELVYVLGDIYDTKTRLWIDMLSTGRNQEPEAQLHMDCSLIAFKILRRLLIVGYEQPHNDKTVQQIWTFSQAQFEQFIGYLGQEHTIQSAQMQVIGKHLMQFTKLHVEMAEQHPASFAALPNSIELTRAYWNLVASFSEGYDKSGGIRQTSSADGNQAPKTEGPVSEKLALKGLLLIRACIRMVHKPAHSIKYRSPETKQEQERVISQLKAELLQDDLIIQMVNTIITHLFIFRKSDLEAWEEDPQEWEQQEESQGNAYEWEVRPCAEKLFLDLLTYYKGLLLQPLLAYFATAQSPQADIATKEAVYTAMGLSAQIVYDEFDFESILNSTVSADAQNSVAYCQVLRRRIGILLSQWVPVKASKTSRPIVYGIYRHFLNSQDPQNDIVVRITAARQLKAVVDEIGFDGEMFQPFASDVIMELVSLLQQVEVDETKLAILETTRSVIERMEFHVSQFGDLVLAALPEIWESAGDLGFMLKQACLAILQTLVMAMRTDSQRYHAKILPLIAEACQEGTELYTYLIEEALDLWSNILLQTSPPLSQEVLALAESAINGLVNQNEHAFTYMNIVGSYIMLAPEIMLEDRFRPMLLSALSASFGSKSREQLGVTTKYTELYMQYAHELGGVSGLQIVVKDMVQSGFLTKILEGIHDAYEAHQTSGPKRRQPRIGILTLTDYFTVLSRIAVIDPNVFVEVLASLGPLEQIWQWLSAEWFGSFDTIADISRQKINMLALTRLLELPSPVQELVLAKLQDYFSMWTAVMVQLLSDEQPGVDTLVLVHEPDATDWDTPKDIRERALFKTDPIRTVQSLHFVRERLQILVQRVGGEQAFQADWAANVDREVLAGFQALDTLQNSAG</sequence>
<dbReference type="InterPro" id="IPR016024">
    <property type="entry name" value="ARM-type_fold"/>
</dbReference>
<dbReference type="SUPFAM" id="SSF48371">
    <property type="entry name" value="ARM repeat"/>
    <property type="match status" value="1"/>
</dbReference>
<dbReference type="InterPro" id="IPR011989">
    <property type="entry name" value="ARM-like"/>
</dbReference>
<dbReference type="AlphaFoldDB" id="A0A136J2F6"/>
<dbReference type="STRING" id="196109.A0A136J2F6"/>
<keyword evidence="3" id="KW-0813">Transport</keyword>
<protein>
    <submittedName>
        <fullName evidence="6">Putative importin 11</fullName>
    </submittedName>
</protein>
<proteinExistence type="inferred from homology"/>